<gene>
    <name evidence="1" type="ORF">AG0111_0g9673</name>
</gene>
<evidence type="ECO:0000313" key="2">
    <source>
        <dbReference type="Proteomes" id="UP000293547"/>
    </source>
</evidence>
<reference evidence="1 2" key="1">
    <citation type="journal article" date="2019" name="bioRxiv">
        <title>Genomics, evolutionary history and diagnostics of the Alternaria alternata species group including apple and Asian pear pathotypes.</title>
        <authorList>
            <person name="Armitage A.D."/>
            <person name="Cockerton H.M."/>
            <person name="Sreenivasaprasad S."/>
            <person name="Woodhall J.W."/>
            <person name="Lane C.R."/>
            <person name="Harrison R.J."/>
            <person name="Clarkson J.P."/>
        </authorList>
    </citation>
    <scope>NUCLEOTIDE SEQUENCE [LARGE SCALE GENOMIC DNA]</scope>
    <source>
        <strain evidence="1 2">FERA 650</strain>
    </source>
</reference>
<keyword evidence="2" id="KW-1185">Reference proteome</keyword>
<comment type="caution">
    <text evidence="1">The sequence shown here is derived from an EMBL/GenBank/DDBJ whole genome shotgun (WGS) entry which is preliminary data.</text>
</comment>
<dbReference type="EMBL" id="PDWZ02000010">
    <property type="protein sequence ID" value="KAB2101797.1"/>
    <property type="molecule type" value="Genomic_DNA"/>
</dbReference>
<protein>
    <submittedName>
        <fullName evidence="1">Uncharacterized protein</fullName>
    </submittedName>
</protein>
<organism evidence="1 2">
    <name type="scientific">Alternaria gaisen</name>
    <dbReference type="NCBI Taxonomy" id="167740"/>
    <lineage>
        <taxon>Eukaryota</taxon>
        <taxon>Fungi</taxon>
        <taxon>Dikarya</taxon>
        <taxon>Ascomycota</taxon>
        <taxon>Pezizomycotina</taxon>
        <taxon>Dothideomycetes</taxon>
        <taxon>Pleosporomycetidae</taxon>
        <taxon>Pleosporales</taxon>
        <taxon>Pleosporineae</taxon>
        <taxon>Pleosporaceae</taxon>
        <taxon>Alternaria</taxon>
        <taxon>Alternaria sect. Alternaria</taxon>
    </lineage>
</organism>
<sequence>MSLKDAIDAWSVDAWLNIIAASLLNYLSFINATKTLELILASSRDSSGVLGSTPLRMWSAREWWAIRVKSLGISIAVTVAHLASREAEPYLLLWGCFVHLAAKTVATGLSSRTPRGKWQLLSMKTADVLTEFPPFQHLPGRYKAPASLFVAALLLIWVLYVGLEQAFSYFFKWTLSALPVVKSAVHATKRDIPSNTGSEWGSSLTGAVIGAGVTLACHVHRTWLDRTQRDANTAINEQQREEMENLMATLSRLAVLAEGFLGLGTHAVEPHQLIAVLDQQLTTNTRQLSATSMLHPRTKIGQTWNLSADTGLASGSGAESIEMNELPAAGVLSDPHKTPAFDTEGSTTASHTGRGEMLQYSDDGSAKHESDKTHTSSGKVDNSPDSFA</sequence>
<dbReference type="Proteomes" id="UP000293547">
    <property type="component" value="Unassembled WGS sequence"/>
</dbReference>
<name>A0ACB6FBM8_9PLEO</name>
<accession>A0ACB6FBM8</accession>
<evidence type="ECO:0000313" key="1">
    <source>
        <dbReference type="EMBL" id="KAB2101797.1"/>
    </source>
</evidence>
<proteinExistence type="predicted"/>